<dbReference type="EMBL" id="AOSK01000099">
    <property type="protein sequence ID" value="EYD74926.1"/>
    <property type="molecule type" value="Genomic_DNA"/>
</dbReference>
<dbReference type="InterPro" id="IPR051010">
    <property type="entry name" value="BCAA_transport"/>
</dbReference>
<proteinExistence type="predicted"/>
<evidence type="ECO:0000256" key="2">
    <source>
        <dbReference type="SAM" id="SignalP"/>
    </source>
</evidence>
<feature type="signal peptide" evidence="2">
    <location>
        <begin position="1"/>
        <end position="22"/>
    </location>
</feature>
<gene>
    <name evidence="3" type="ORF">Rumeso_03567</name>
</gene>
<name>A0A017HKP6_9RHOB</name>
<keyword evidence="2" id="KW-0732">Signal</keyword>
<dbReference type="Proteomes" id="UP000019666">
    <property type="component" value="Unassembled WGS sequence"/>
</dbReference>
<evidence type="ECO:0000256" key="1">
    <source>
        <dbReference type="ARBA" id="ARBA00022970"/>
    </source>
</evidence>
<protein>
    <recommendedName>
        <fullName evidence="5">Leucine-binding protein domain-containing protein</fullName>
    </recommendedName>
</protein>
<dbReference type="PANTHER" id="PTHR30483:SF6">
    <property type="entry name" value="PERIPLASMIC BINDING PROTEIN OF ABC TRANSPORTER FOR NATURAL AMINO ACIDS"/>
    <property type="match status" value="1"/>
</dbReference>
<keyword evidence="1" id="KW-0813">Transport</keyword>
<dbReference type="NCBIfam" id="TIGR03863">
    <property type="entry name" value="PQQ_ABC_bind"/>
    <property type="match status" value="1"/>
</dbReference>
<organism evidence="3 4">
    <name type="scientific">Rubellimicrobium mesophilum DSM 19309</name>
    <dbReference type="NCBI Taxonomy" id="442562"/>
    <lineage>
        <taxon>Bacteria</taxon>
        <taxon>Pseudomonadati</taxon>
        <taxon>Pseudomonadota</taxon>
        <taxon>Alphaproteobacteria</taxon>
        <taxon>Rhodobacterales</taxon>
        <taxon>Roseobacteraceae</taxon>
        <taxon>Rubellimicrobium</taxon>
    </lineage>
</organism>
<evidence type="ECO:0000313" key="4">
    <source>
        <dbReference type="Proteomes" id="UP000019666"/>
    </source>
</evidence>
<dbReference type="HOGENOM" id="CLU_052000_0_0_5"/>
<dbReference type="InterPro" id="IPR028082">
    <property type="entry name" value="Peripla_BP_I"/>
</dbReference>
<accession>A0A017HKP6</accession>
<evidence type="ECO:0008006" key="5">
    <source>
        <dbReference type="Google" id="ProtNLM"/>
    </source>
</evidence>
<keyword evidence="1" id="KW-0029">Amino-acid transport</keyword>
<dbReference type="AlphaFoldDB" id="A0A017HKP6"/>
<dbReference type="PANTHER" id="PTHR30483">
    <property type="entry name" value="LEUCINE-SPECIFIC-BINDING PROTEIN"/>
    <property type="match status" value="1"/>
</dbReference>
<dbReference type="OrthoDB" id="5341635at2"/>
<evidence type="ECO:0000313" key="3">
    <source>
        <dbReference type="EMBL" id="EYD74926.1"/>
    </source>
</evidence>
<dbReference type="PATRIC" id="fig|442562.3.peg.3512"/>
<dbReference type="Gene3D" id="3.40.50.2300">
    <property type="match status" value="2"/>
</dbReference>
<comment type="caution">
    <text evidence="3">The sequence shown here is derived from an EMBL/GenBank/DDBJ whole genome shotgun (WGS) entry which is preliminary data.</text>
</comment>
<dbReference type="GO" id="GO:0006865">
    <property type="term" value="P:amino acid transport"/>
    <property type="evidence" value="ECO:0007669"/>
    <property type="project" value="UniProtKB-KW"/>
</dbReference>
<reference evidence="3 4" key="1">
    <citation type="submission" date="2013-02" db="EMBL/GenBank/DDBJ databases">
        <authorList>
            <person name="Fiebig A."/>
            <person name="Goeker M."/>
            <person name="Klenk H.-P.P."/>
        </authorList>
    </citation>
    <scope>NUCLEOTIDE SEQUENCE [LARGE SCALE GENOMIC DNA]</scope>
    <source>
        <strain evidence="3 4">DSM 19309</strain>
    </source>
</reference>
<keyword evidence="4" id="KW-1185">Reference proteome</keyword>
<dbReference type="RefSeq" id="WP_037279698.1">
    <property type="nucleotide sequence ID" value="NZ_KK088563.1"/>
</dbReference>
<sequence>MRHAMAGTLLLAALLGANIAFGANLAGAEDLAVPVAYLRQEVERPPVLSDLDPVPGDEGVQGARLGLSDDATTGRFLGHDYTLSEVDVPVGGDLLSAAREALAGSRLLLIDAPAADLLRVADLPEAQGALLLNVGAPDDSLRDGDCRANVLHALPSLAMRADALSQFLLVRRWTEVALLAGPFAGDQAWAQALRDSATKFGLSLEDDRPWDFQGDLGRSAQSEIPLLTQDFAEHDVLLVADETGDFGRYVLFNTWEPRPVGGSEGIVPVAWSPVLENWGASQLQSRFADQAGRPMRPKDYAAWTALRAIGEAVTRTGSNDPAALRSYMLSPDFELDGFKGRPLSFRDWDGQLRQPIAIVQPRAMIAMAPFEEFLHQSNELDTLGRDRPESACRAFAP</sequence>
<feature type="chain" id="PRO_5001496124" description="Leucine-binding protein domain-containing protein" evidence="2">
    <location>
        <begin position="23"/>
        <end position="397"/>
    </location>
</feature>
<dbReference type="STRING" id="442562.Rumeso_03567"/>
<dbReference type="InterPro" id="IPR022478">
    <property type="entry name" value="ABC_transptr_sub-bd_PQQ"/>
</dbReference>
<dbReference type="SUPFAM" id="SSF53822">
    <property type="entry name" value="Periplasmic binding protein-like I"/>
    <property type="match status" value="1"/>
</dbReference>